<keyword evidence="4" id="KW-0540">Nuclease</keyword>
<dbReference type="Pfam" id="PF00361">
    <property type="entry name" value="Proton_antipo_M"/>
    <property type="match status" value="1"/>
</dbReference>
<proteinExistence type="predicted"/>
<sequence length="546" mass="62187">MSTNDLVSIFLAIELQSYGLYILSTIYRNSELSTTGGLIYFLLGGLSSCFILLGTSLLYANSGTTNLDGLYIITSISDLSTNLWYTPYYINLSLVIFTIGFLFKVSAAPFHFWSPEKGLRESLSTYVGCKLSNSREPLKLLVLSHTWKCMSGWINYSGIVTSQKMSENKMGNRGSKSVIHETKQSCIIVKEQRVNGSWCGINIPHLRYTLVGFGRSYQVKTLSNQIIQRQFYSSESNLDNSQLRQDPWFISGFSDAEGCFMVLVRKSPKSKLGWQIEANFTINLHVRDLDLLKLIQSFSFASHYFGVGRIGKERNGCRDFTIGSLDQIITKVIPHFDKYPLKTNKYSDYLLFKQVVMMMQRGEHLTAEGLQKIIGIRASLNRGLTPLLLEAFPNTVALVRPLLPPLKNVKLDPQWVAGFTSGDGCFKVSIRESKLHKRGSRVVLLFVVTQHIRDELLLKSLVDFFGCGQTYSYKDYIEFRCQSFKDNYEKILPFFDKYPIVGVKSKDFKDWAKVAKMIQTKVHLTNEGFDQIRQIRTGMNKGRYLK</sequence>
<keyword evidence="4" id="KW-0378">Hydrolase</keyword>
<keyword evidence="4" id="KW-0255">Endonuclease</keyword>
<feature type="transmembrane region" description="Helical" evidence="1">
    <location>
        <begin position="38"/>
        <end position="60"/>
    </location>
</feature>
<keyword evidence="1" id="KW-0472">Membrane</keyword>
<organism evidence="4">
    <name type="scientific">Fusarium culmorum CS7071</name>
    <dbReference type="NCBI Taxonomy" id="1318462"/>
    <lineage>
        <taxon>Eukaryota</taxon>
        <taxon>Fungi</taxon>
        <taxon>Dikarya</taxon>
        <taxon>Ascomycota</taxon>
        <taxon>Pezizomycotina</taxon>
        <taxon>Sordariomycetes</taxon>
        <taxon>Hypocreomycetidae</taxon>
        <taxon>Hypocreales</taxon>
        <taxon>Nectriaceae</taxon>
        <taxon>Fusarium</taxon>
    </lineage>
</organism>
<dbReference type="InterPro" id="IPR051289">
    <property type="entry name" value="LAGLIDADG_Endonuclease"/>
</dbReference>
<dbReference type="InterPro" id="IPR027434">
    <property type="entry name" value="Homing_endonucl"/>
</dbReference>
<dbReference type="GO" id="GO:0004519">
    <property type="term" value="F:endonuclease activity"/>
    <property type="evidence" value="ECO:0007669"/>
    <property type="project" value="UniProtKB-KW"/>
</dbReference>
<dbReference type="PANTHER" id="PTHR36181:SF4">
    <property type="entry name" value="LAGLIDADG ENDONUCLEASE"/>
    <property type="match status" value="1"/>
</dbReference>
<dbReference type="GO" id="GO:0005739">
    <property type="term" value="C:mitochondrion"/>
    <property type="evidence" value="ECO:0007669"/>
    <property type="project" value="UniProtKB-ARBA"/>
</dbReference>
<dbReference type="SUPFAM" id="SSF55608">
    <property type="entry name" value="Homing endonucleases"/>
    <property type="match status" value="2"/>
</dbReference>
<dbReference type="EMBL" id="CBMH010002258">
    <property type="protein sequence ID" value="CDL73480.1"/>
    <property type="molecule type" value="Genomic_DNA"/>
</dbReference>
<feature type="domain" description="NADH:quinone oxidoreductase/Mrp antiporter transmembrane" evidence="2">
    <location>
        <begin position="4"/>
        <end position="116"/>
    </location>
</feature>
<dbReference type="Gene3D" id="3.10.28.10">
    <property type="entry name" value="Homing endonucleases"/>
    <property type="match status" value="2"/>
</dbReference>
<protein>
    <submittedName>
        <fullName evidence="4">LAGLIDADG endonuclease n1 TaxGibberella zeae PH-1 RepIDA5J034_GIBZE</fullName>
    </submittedName>
</protein>
<dbReference type="Pfam" id="PF00961">
    <property type="entry name" value="LAGLIDADG_1"/>
    <property type="match status" value="2"/>
</dbReference>
<dbReference type="InterPro" id="IPR004860">
    <property type="entry name" value="LAGLIDADG_dom"/>
</dbReference>
<reference evidence="4" key="1">
    <citation type="submission" date="2013-05" db="EMBL/GenBank/DDBJ databases">
        <title>Draft genome sequences of six wheat associated Fusarium spp. isolates.</title>
        <authorList>
            <person name="Moolhuijzen P.M."/>
            <person name="Manners J.M."/>
            <person name="Wilcox S."/>
            <person name="Bellgard M.I."/>
            <person name="Gardiner D.M."/>
        </authorList>
    </citation>
    <scope>NUCLEOTIDE SEQUENCE</scope>
    <source>
        <strain evidence="4">CS7071</strain>
    </source>
</reference>
<feature type="domain" description="Homing endonuclease LAGLIDADG" evidence="3">
    <location>
        <begin position="417"/>
        <end position="514"/>
    </location>
</feature>
<feature type="domain" description="Homing endonuclease LAGLIDADG" evidence="3">
    <location>
        <begin position="250"/>
        <end position="356"/>
    </location>
</feature>
<evidence type="ECO:0000259" key="3">
    <source>
        <dbReference type="Pfam" id="PF00961"/>
    </source>
</evidence>
<dbReference type="AlphaFoldDB" id="A0A060QN31"/>
<evidence type="ECO:0000313" key="4">
    <source>
        <dbReference type="EMBL" id="CDL73480.1"/>
    </source>
</evidence>
<feature type="transmembrane region" description="Helical" evidence="1">
    <location>
        <begin position="88"/>
        <end position="113"/>
    </location>
</feature>
<comment type="caution">
    <text evidence="4">The sequence shown here is derived from an EMBL/GenBank/DDBJ whole genome shotgun (WGS) entry which is preliminary data.</text>
</comment>
<evidence type="ECO:0000259" key="2">
    <source>
        <dbReference type="Pfam" id="PF00361"/>
    </source>
</evidence>
<keyword evidence="1" id="KW-0812">Transmembrane</keyword>
<keyword evidence="1" id="KW-1133">Transmembrane helix</keyword>
<name>A0A060QN31_FUSCU</name>
<dbReference type="InterPro" id="IPR001750">
    <property type="entry name" value="ND/Mrp_TM"/>
</dbReference>
<dbReference type="FunFam" id="3.10.28.10:FF:000010">
    <property type="entry name" value="LAGLIDADG homing endonuclease I-LtrII"/>
    <property type="match status" value="1"/>
</dbReference>
<gene>
    <name evidence="4" type="ORF">BN852_0126720</name>
</gene>
<evidence type="ECO:0000256" key="1">
    <source>
        <dbReference type="SAM" id="Phobius"/>
    </source>
</evidence>
<feature type="transmembrane region" description="Helical" evidence="1">
    <location>
        <begin position="6"/>
        <end position="26"/>
    </location>
</feature>
<accession>A0A060QN31</accession>
<dbReference type="PANTHER" id="PTHR36181">
    <property type="entry name" value="INTRON-ENCODED ENDONUCLEASE AI3-RELATED"/>
    <property type="match status" value="1"/>
</dbReference>